<evidence type="ECO:0000313" key="2">
    <source>
        <dbReference type="Proteomes" id="UP000823877"/>
    </source>
</evidence>
<name>A0A9D2S9P0_9FIRM</name>
<reference evidence="1" key="1">
    <citation type="journal article" date="2021" name="PeerJ">
        <title>Extensive microbial diversity within the chicken gut microbiome revealed by metagenomics and culture.</title>
        <authorList>
            <person name="Gilroy R."/>
            <person name="Ravi A."/>
            <person name="Getino M."/>
            <person name="Pursley I."/>
            <person name="Horton D.L."/>
            <person name="Alikhan N.F."/>
            <person name="Baker D."/>
            <person name="Gharbi K."/>
            <person name="Hall N."/>
            <person name="Watson M."/>
            <person name="Adriaenssens E.M."/>
            <person name="Foster-Nyarko E."/>
            <person name="Jarju S."/>
            <person name="Secka A."/>
            <person name="Antonio M."/>
            <person name="Oren A."/>
            <person name="Chaudhuri R.R."/>
            <person name="La Ragione R."/>
            <person name="Hildebrand F."/>
            <person name="Pallen M.J."/>
        </authorList>
    </citation>
    <scope>NUCLEOTIDE SEQUENCE</scope>
    <source>
        <strain evidence="1">CHK188-16595</strain>
    </source>
</reference>
<dbReference type="PANTHER" id="PTHR45661:SF3">
    <property type="entry name" value="IG-LIKE DOMAIN-CONTAINING PROTEIN"/>
    <property type="match status" value="1"/>
</dbReference>
<dbReference type="Proteomes" id="UP000823877">
    <property type="component" value="Unassembled WGS sequence"/>
</dbReference>
<reference evidence="1" key="2">
    <citation type="submission" date="2021-04" db="EMBL/GenBank/DDBJ databases">
        <authorList>
            <person name="Gilroy R."/>
        </authorList>
    </citation>
    <scope>NUCLEOTIDE SEQUENCE</scope>
    <source>
        <strain evidence="1">CHK188-16595</strain>
    </source>
</reference>
<organism evidence="1 2">
    <name type="scientific">Candidatus Eubacterium faecale</name>
    <dbReference type="NCBI Taxonomy" id="2838568"/>
    <lineage>
        <taxon>Bacteria</taxon>
        <taxon>Bacillati</taxon>
        <taxon>Bacillota</taxon>
        <taxon>Clostridia</taxon>
        <taxon>Eubacteriales</taxon>
        <taxon>Eubacteriaceae</taxon>
        <taxon>Eubacterium</taxon>
    </lineage>
</organism>
<sequence>MKRIIYVLIACLFLMLYGCEMGTDNMQQSKSTASFSSVEEKEADGFTYEICDTHIKITGYNRNEHIVTIPETITDKPVKVIGENSFYQQTEINEIHLPAGIEVIESEAFYRCYALETVIIPKSVMQIGNDAFFRCSSLQRITVDDKNNQYCDINGVLFSKDKTELIAYPEGKQETQYAIPDSVTKISGNVFGYQTHLKEIAIPASVAEFPNYNIFAYPDEITLIVEPDSAAETYAKEQNIKYLTQYT</sequence>
<gene>
    <name evidence="1" type="ORF">IAA37_06000</name>
</gene>
<accession>A0A9D2S9P0</accession>
<dbReference type="SUPFAM" id="SSF52058">
    <property type="entry name" value="L domain-like"/>
    <property type="match status" value="1"/>
</dbReference>
<dbReference type="InterPro" id="IPR026906">
    <property type="entry name" value="LRR_5"/>
</dbReference>
<dbReference type="AlphaFoldDB" id="A0A9D2S9P0"/>
<dbReference type="PROSITE" id="PS51257">
    <property type="entry name" value="PROKAR_LIPOPROTEIN"/>
    <property type="match status" value="1"/>
</dbReference>
<dbReference type="PANTHER" id="PTHR45661">
    <property type="entry name" value="SURFACE ANTIGEN"/>
    <property type="match status" value="1"/>
</dbReference>
<dbReference type="EMBL" id="DWXN01000012">
    <property type="protein sequence ID" value="HJB75209.1"/>
    <property type="molecule type" value="Genomic_DNA"/>
</dbReference>
<dbReference type="InterPro" id="IPR032675">
    <property type="entry name" value="LRR_dom_sf"/>
</dbReference>
<dbReference type="Gene3D" id="3.80.10.10">
    <property type="entry name" value="Ribonuclease Inhibitor"/>
    <property type="match status" value="1"/>
</dbReference>
<comment type="caution">
    <text evidence="1">The sequence shown here is derived from an EMBL/GenBank/DDBJ whole genome shotgun (WGS) entry which is preliminary data.</text>
</comment>
<protein>
    <submittedName>
        <fullName evidence="1">Leucine-rich repeat domain-containing protein</fullName>
    </submittedName>
</protein>
<evidence type="ECO:0000313" key="1">
    <source>
        <dbReference type="EMBL" id="HJB75209.1"/>
    </source>
</evidence>
<dbReference type="InterPro" id="IPR053139">
    <property type="entry name" value="Surface_bspA-like"/>
</dbReference>
<proteinExistence type="predicted"/>
<dbReference type="Pfam" id="PF13306">
    <property type="entry name" value="LRR_5"/>
    <property type="match status" value="2"/>
</dbReference>